<comment type="caution">
    <text evidence="2">The sequence shown here is derived from an EMBL/GenBank/DDBJ whole genome shotgun (WGS) entry which is preliminary data.</text>
</comment>
<dbReference type="Pfam" id="PF07727">
    <property type="entry name" value="RVT_2"/>
    <property type="match status" value="1"/>
</dbReference>
<dbReference type="InterPro" id="IPR013103">
    <property type="entry name" value="RVT_2"/>
</dbReference>
<dbReference type="AlphaFoldDB" id="A0A2P4Y0S5"/>
<sequence>MTQERAKSLYGLEQASRVWNETIDAHLKPIGFKATDADPCVYTSGEGNRECIVYLYMDNILIPSREKDIIASVKAGIAENFRIKNDGRAPLHSSRANHDLTSLSRLPNLSRFVEKSGQKHRDVGIKVGRYLLNNKDVGITYHGLLGTEVTAYSDADWAGSRDDQRSVSGMM</sequence>
<gene>
    <name evidence="2" type="ORF">PHPALM_12037</name>
</gene>
<reference evidence="2 3" key="1">
    <citation type="journal article" date="2017" name="Genome Biol. Evol.">
        <title>Phytophthora megakarya and P. palmivora, closely related causal agents of cacao black pod rot, underwent increases in genome sizes and gene numbers by different mechanisms.</title>
        <authorList>
            <person name="Ali S.S."/>
            <person name="Shao J."/>
            <person name="Lary D.J."/>
            <person name="Kronmiller B."/>
            <person name="Shen D."/>
            <person name="Strem M.D."/>
            <person name="Amoako-Attah I."/>
            <person name="Akrofi A.Y."/>
            <person name="Begoude B.A."/>
            <person name="Ten Hoopen G.M."/>
            <person name="Coulibaly K."/>
            <person name="Kebe B.I."/>
            <person name="Melnick R.L."/>
            <person name="Guiltinan M.J."/>
            <person name="Tyler B.M."/>
            <person name="Meinhardt L.W."/>
            <person name="Bailey B.A."/>
        </authorList>
    </citation>
    <scope>NUCLEOTIDE SEQUENCE [LARGE SCALE GENOMIC DNA]</scope>
    <source>
        <strain evidence="3">sbr112.9</strain>
    </source>
</reference>
<accession>A0A2P4Y0S5</accession>
<evidence type="ECO:0000313" key="2">
    <source>
        <dbReference type="EMBL" id="POM71404.1"/>
    </source>
</evidence>
<organism evidence="2 3">
    <name type="scientific">Phytophthora palmivora</name>
    <dbReference type="NCBI Taxonomy" id="4796"/>
    <lineage>
        <taxon>Eukaryota</taxon>
        <taxon>Sar</taxon>
        <taxon>Stramenopiles</taxon>
        <taxon>Oomycota</taxon>
        <taxon>Peronosporomycetes</taxon>
        <taxon>Peronosporales</taxon>
        <taxon>Peronosporaceae</taxon>
        <taxon>Phytophthora</taxon>
    </lineage>
</organism>
<protein>
    <recommendedName>
        <fullName evidence="1">Reverse transcriptase Ty1/copia-type domain-containing protein</fullName>
    </recommendedName>
</protein>
<proteinExistence type="predicted"/>
<dbReference type="EMBL" id="NCKW01006506">
    <property type="protein sequence ID" value="POM71404.1"/>
    <property type="molecule type" value="Genomic_DNA"/>
</dbReference>
<name>A0A2P4Y0S5_9STRA</name>
<evidence type="ECO:0000259" key="1">
    <source>
        <dbReference type="Pfam" id="PF07727"/>
    </source>
</evidence>
<dbReference type="OrthoDB" id="1645289at2759"/>
<feature type="domain" description="Reverse transcriptase Ty1/copia-type" evidence="1">
    <location>
        <begin position="6"/>
        <end position="87"/>
    </location>
</feature>
<evidence type="ECO:0000313" key="3">
    <source>
        <dbReference type="Proteomes" id="UP000237271"/>
    </source>
</evidence>
<keyword evidence="3" id="KW-1185">Reference proteome</keyword>
<dbReference type="Proteomes" id="UP000237271">
    <property type="component" value="Unassembled WGS sequence"/>
</dbReference>